<dbReference type="InParanoid" id="G4TCX2"/>
<dbReference type="HOGENOM" id="CLU_2886670_0_0_1"/>
<accession>G4TCX2</accession>
<evidence type="ECO:0000313" key="3">
    <source>
        <dbReference type="Proteomes" id="UP000007148"/>
    </source>
</evidence>
<organism evidence="2 3">
    <name type="scientific">Serendipita indica (strain DSM 11827)</name>
    <name type="common">Root endophyte fungus</name>
    <name type="synonym">Piriformospora indica</name>
    <dbReference type="NCBI Taxonomy" id="1109443"/>
    <lineage>
        <taxon>Eukaryota</taxon>
        <taxon>Fungi</taxon>
        <taxon>Dikarya</taxon>
        <taxon>Basidiomycota</taxon>
        <taxon>Agaricomycotina</taxon>
        <taxon>Agaricomycetes</taxon>
        <taxon>Sebacinales</taxon>
        <taxon>Serendipitaceae</taxon>
        <taxon>Serendipita</taxon>
    </lineage>
</organism>
<dbReference type="Proteomes" id="UP000007148">
    <property type="component" value="Unassembled WGS sequence"/>
</dbReference>
<dbReference type="AlphaFoldDB" id="G4TCX2"/>
<proteinExistence type="predicted"/>
<comment type="caution">
    <text evidence="2">The sequence shown here is derived from an EMBL/GenBank/DDBJ whole genome shotgun (WGS) entry which is preliminary data.</text>
</comment>
<sequence>MRAFTLVALLSSALVALAAPVPAPDVPNATEPAPVADVTANMACGVGAGSFNVGIGCAGWKKN</sequence>
<evidence type="ECO:0000313" key="2">
    <source>
        <dbReference type="EMBL" id="CCA69174.1"/>
    </source>
</evidence>
<feature type="chain" id="PRO_5003468375" evidence="1">
    <location>
        <begin position="19"/>
        <end position="63"/>
    </location>
</feature>
<keyword evidence="1" id="KW-0732">Signal</keyword>
<reference evidence="2 3" key="1">
    <citation type="journal article" date="2011" name="PLoS Pathog.">
        <title>Endophytic Life Strategies Decoded by Genome and Transcriptome Analyses of the Mutualistic Root Symbiont Piriformospora indica.</title>
        <authorList>
            <person name="Zuccaro A."/>
            <person name="Lahrmann U."/>
            <person name="Guldener U."/>
            <person name="Langen G."/>
            <person name="Pfiffi S."/>
            <person name="Biedenkopf D."/>
            <person name="Wong P."/>
            <person name="Samans B."/>
            <person name="Grimm C."/>
            <person name="Basiewicz M."/>
            <person name="Murat C."/>
            <person name="Martin F."/>
            <person name="Kogel K.H."/>
        </authorList>
    </citation>
    <scope>NUCLEOTIDE SEQUENCE [LARGE SCALE GENOMIC DNA]</scope>
    <source>
        <strain evidence="2 3">DSM 11827</strain>
    </source>
</reference>
<evidence type="ECO:0000256" key="1">
    <source>
        <dbReference type="SAM" id="SignalP"/>
    </source>
</evidence>
<dbReference type="EMBL" id="CAFZ01000048">
    <property type="protein sequence ID" value="CCA69174.1"/>
    <property type="molecule type" value="Genomic_DNA"/>
</dbReference>
<name>G4TCX2_SERID</name>
<protein>
    <submittedName>
        <fullName evidence="2">Uncharacterized protein</fullName>
    </submittedName>
</protein>
<gene>
    <name evidence="2" type="ORF">PIIN_03074</name>
</gene>
<keyword evidence="3" id="KW-1185">Reference proteome</keyword>
<feature type="signal peptide" evidence="1">
    <location>
        <begin position="1"/>
        <end position="18"/>
    </location>
</feature>